<feature type="chain" id="PRO_5043460977" evidence="1">
    <location>
        <begin position="25"/>
        <end position="128"/>
    </location>
</feature>
<gene>
    <name evidence="2" type="ORF">GSLYS_00006700001</name>
</gene>
<accession>A0AAV2HFL3</accession>
<comment type="caution">
    <text evidence="2">The sequence shown here is derived from an EMBL/GenBank/DDBJ whole genome shotgun (WGS) entry which is preliminary data.</text>
</comment>
<organism evidence="2 3">
    <name type="scientific">Lymnaea stagnalis</name>
    <name type="common">Great pond snail</name>
    <name type="synonym">Helix stagnalis</name>
    <dbReference type="NCBI Taxonomy" id="6523"/>
    <lineage>
        <taxon>Eukaryota</taxon>
        <taxon>Metazoa</taxon>
        <taxon>Spiralia</taxon>
        <taxon>Lophotrochozoa</taxon>
        <taxon>Mollusca</taxon>
        <taxon>Gastropoda</taxon>
        <taxon>Heterobranchia</taxon>
        <taxon>Euthyneura</taxon>
        <taxon>Panpulmonata</taxon>
        <taxon>Hygrophila</taxon>
        <taxon>Lymnaeoidea</taxon>
        <taxon>Lymnaeidae</taxon>
        <taxon>Lymnaea</taxon>
    </lineage>
</organism>
<dbReference type="Proteomes" id="UP001497497">
    <property type="component" value="Unassembled WGS sequence"/>
</dbReference>
<evidence type="ECO:0000313" key="2">
    <source>
        <dbReference type="EMBL" id="CAL1532682.1"/>
    </source>
</evidence>
<protein>
    <submittedName>
        <fullName evidence="2">Uncharacterized protein</fullName>
    </submittedName>
</protein>
<reference evidence="2 3" key="1">
    <citation type="submission" date="2024-04" db="EMBL/GenBank/DDBJ databases">
        <authorList>
            <consortium name="Genoscope - CEA"/>
            <person name="William W."/>
        </authorList>
    </citation>
    <scope>NUCLEOTIDE SEQUENCE [LARGE SCALE GENOMIC DNA]</scope>
</reference>
<feature type="signal peptide" evidence="1">
    <location>
        <begin position="1"/>
        <end position="24"/>
    </location>
</feature>
<dbReference type="AlphaFoldDB" id="A0AAV2HFL3"/>
<evidence type="ECO:0000313" key="3">
    <source>
        <dbReference type="Proteomes" id="UP001497497"/>
    </source>
</evidence>
<proteinExistence type="predicted"/>
<evidence type="ECO:0000256" key="1">
    <source>
        <dbReference type="SAM" id="SignalP"/>
    </source>
</evidence>
<keyword evidence="1" id="KW-0732">Signal</keyword>
<sequence>MLRIVLALLLSCLVVLVLVAPAQGKSAKSTKEDEEYAAALDQVTEMLEYVNSMFSKLPKPKRECRGYMCAYNHLSGTAAAKSAKKQLQIYLYECARNPKCSPGKRRRRSIAPNTSLLSKYLLRHMQPS</sequence>
<dbReference type="EMBL" id="CAXITT010000122">
    <property type="protein sequence ID" value="CAL1532682.1"/>
    <property type="molecule type" value="Genomic_DNA"/>
</dbReference>
<name>A0AAV2HFL3_LYMST</name>
<keyword evidence="3" id="KW-1185">Reference proteome</keyword>